<dbReference type="EMBL" id="LAZR01068523">
    <property type="protein sequence ID" value="KKK49476.1"/>
    <property type="molecule type" value="Genomic_DNA"/>
</dbReference>
<evidence type="ECO:0000256" key="5">
    <source>
        <dbReference type="ARBA" id="ARBA00022777"/>
    </source>
</evidence>
<dbReference type="GO" id="GO:0006096">
    <property type="term" value="P:glycolytic process"/>
    <property type="evidence" value="ECO:0007669"/>
    <property type="project" value="InterPro"/>
</dbReference>
<gene>
    <name evidence="7" type="ORF">LCGC14_3134660</name>
</gene>
<dbReference type="PRINTS" id="PR00477">
    <property type="entry name" value="PHGLYCKINASE"/>
</dbReference>
<dbReference type="GO" id="GO:0006094">
    <property type="term" value="P:gluconeogenesis"/>
    <property type="evidence" value="ECO:0007669"/>
    <property type="project" value="TreeGrafter"/>
</dbReference>
<evidence type="ECO:0000256" key="6">
    <source>
        <dbReference type="ARBA" id="ARBA00022840"/>
    </source>
</evidence>
<feature type="non-terminal residue" evidence="7">
    <location>
        <position position="1"/>
    </location>
</feature>
<dbReference type="GO" id="GO:0005829">
    <property type="term" value="C:cytosol"/>
    <property type="evidence" value="ECO:0007669"/>
    <property type="project" value="TreeGrafter"/>
</dbReference>
<dbReference type="InterPro" id="IPR015824">
    <property type="entry name" value="Phosphoglycerate_kinase_N"/>
</dbReference>
<dbReference type="PANTHER" id="PTHR11406:SF23">
    <property type="entry name" value="PHOSPHOGLYCERATE KINASE 1, CHLOROPLASTIC-RELATED"/>
    <property type="match status" value="1"/>
</dbReference>
<comment type="catalytic activity">
    <reaction evidence="1">
        <text>(2R)-3-phosphoglycerate + ATP = (2R)-3-phospho-glyceroyl phosphate + ADP</text>
        <dbReference type="Rhea" id="RHEA:14801"/>
        <dbReference type="ChEBI" id="CHEBI:30616"/>
        <dbReference type="ChEBI" id="CHEBI:57604"/>
        <dbReference type="ChEBI" id="CHEBI:58272"/>
        <dbReference type="ChEBI" id="CHEBI:456216"/>
        <dbReference type="EC" id="2.7.2.3"/>
    </reaction>
</comment>
<dbReference type="Gene3D" id="3.40.50.1260">
    <property type="entry name" value="Phosphoglycerate kinase, N-terminal domain"/>
    <property type="match status" value="2"/>
</dbReference>
<protein>
    <recommendedName>
        <fullName evidence="2">phosphoglycerate kinase</fullName>
        <ecNumber evidence="2">2.7.2.3</ecNumber>
    </recommendedName>
</protein>
<dbReference type="EC" id="2.7.2.3" evidence="2"/>
<keyword evidence="5" id="KW-0418">Kinase</keyword>
<accession>A0A0F8YN27</accession>
<sequence length="87" mass="8928">TIIANGPPGIFEMEVFRDATKDMVSAMVEATKNGALTIIGGGEMGAAAVMSGKADGVSFISTAGGAMLEIISGKDLPMIRALREKKL</sequence>
<dbReference type="SUPFAM" id="SSF53748">
    <property type="entry name" value="Phosphoglycerate kinase"/>
    <property type="match status" value="1"/>
</dbReference>
<dbReference type="GO" id="GO:0005524">
    <property type="term" value="F:ATP binding"/>
    <property type="evidence" value="ECO:0007669"/>
    <property type="project" value="UniProtKB-KW"/>
</dbReference>
<dbReference type="GO" id="GO:0004618">
    <property type="term" value="F:phosphoglycerate kinase activity"/>
    <property type="evidence" value="ECO:0007669"/>
    <property type="project" value="UniProtKB-EC"/>
</dbReference>
<dbReference type="PANTHER" id="PTHR11406">
    <property type="entry name" value="PHOSPHOGLYCERATE KINASE"/>
    <property type="match status" value="1"/>
</dbReference>
<dbReference type="Pfam" id="PF00162">
    <property type="entry name" value="PGK"/>
    <property type="match status" value="1"/>
</dbReference>
<dbReference type="GO" id="GO:0043531">
    <property type="term" value="F:ADP binding"/>
    <property type="evidence" value="ECO:0007669"/>
    <property type="project" value="TreeGrafter"/>
</dbReference>
<evidence type="ECO:0000256" key="1">
    <source>
        <dbReference type="ARBA" id="ARBA00000642"/>
    </source>
</evidence>
<keyword evidence="3" id="KW-0808">Transferase</keyword>
<dbReference type="InterPro" id="IPR001576">
    <property type="entry name" value="Phosphoglycerate_kinase"/>
</dbReference>
<organism evidence="7">
    <name type="scientific">marine sediment metagenome</name>
    <dbReference type="NCBI Taxonomy" id="412755"/>
    <lineage>
        <taxon>unclassified sequences</taxon>
        <taxon>metagenomes</taxon>
        <taxon>ecological metagenomes</taxon>
    </lineage>
</organism>
<evidence type="ECO:0000313" key="7">
    <source>
        <dbReference type="EMBL" id="KKK49476.1"/>
    </source>
</evidence>
<keyword evidence="6" id="KW-0067">ATP-binding</keyword>
<evidence type="ECO:0000256" key="2">
    <source>
        <dbReference type="ARBA" id="ARBA00013061"/>
    </source>
</evidence>
<name>A0A0F8YN27_9ZZZZ</name>
<evidence type="ECO:0000256" key="3">
    <source>
        <dbReference type="ARBA" id="ARBA00022679"/>
    </source>
</evidence>
<keyword evidence="4" id="KW-0547">Nucleotide-binding</keyword>
<proteinExistence type="predicted"/>
<reference evidence="7" key="1">
    <citation type="journal article" date="2015" name="Nature">
        <title>Complex archaea that bridge the gap between prokaryotes and eukaryotes.</title>
        <authorList>
            <person name="Spang A."/>
            <person name="Saw J.H."/>
            <person name="Jorgensen S.L."/>
            <person name="Zaremba-Niedzwiedzka K."/>
            <person name="Martijn J."/>
            <person name="Lind A.E."/>
            <person name="van Eijk R."/>
            <person name="Schleper C."/>
            <person name="Guy L."/>
            <person name="Ettema T.J."/>
        </authorList>
    </citation>
    <scope>NUCLEOTIDE SEQUENCE</scope>
</reference>
<evidence type="ECO:0000256" key="4">
    <source>
        <dbReference type="ARBA" id="ARBA00022741"/>
    </source>
</evidence>
<comment type="caution">
    <text evidence="7">The sequence shown here is derived from an EMBL/GenBank/DDBJ whole genome shotgun (WGS) entry which is preliminary data.</text>
</comment>
<dbReference type="AlphaFoldDB" id="A0A0F8YN27"/>
<dbReference type="InterPro" id="IPR036043">
    <property type="entry name" value="Phosphoglycerate_kinase_sf"/>
</dbReference>